<dbReference type="PANTHER" id="PTHR46796">
    <property type="entry name" value="HTH-TYPE TRANSCRIPTIONAL ACTIVATOR RHAS-RELATED"/>
    <property type="match status" value="1"/>
</dbReference>
<evidence type="ECO:0000313" key="6">
    <source>
        <dbReference type="Proteomes" id="UP001321481"/>
    </source>
</evidence>
<dbReference type="SMART" id="SM00342">
    <property type="entry name" value="HTH_ARAC"/>
    <property type="match status" value="1"/>
</dbReference>
<keyword evidence="3" id="KW-0804">Transcription</keyword>
<proteinExistence type="predicted"/>
<dbReference type="InterPro" id="IPR009057">
    <property type="entry name" value="Homeodomain-like_sf"/>
</dbReference>
<evidence type="ECO:0000313" key="5">
    <source>
        <dbReference type="EMBL" id="MDJ1115088.1"/>
    </source>
</evidence>
<keyword evidence="1" id="KW-0805">Transcription regulation</keyword>
<dbReference type="Gene3D" id="1.10.10.60">
    <property type="entry name" value="Homeodomain-like"/>
    <property type="match status" value="2"/>
</dbReference>
<dbReference type="Proteomes" id="UP001321481">
    <property type="component" value="Unassembled WGS sequence"/>
</dbReference>
<accession>A0ABT6ZG09</accession>
<comment type="caution">
    <text evidence="5">The sequence shown here is derived from an EMBL/GenBank/DDBJ whole genome shotgun (WGS) entry which is preliminary data.</text>
</comment>
<keyword evidence="6" id="KW-1185">Reference proteome</keyword>
<organism evidence="5 6">
    <name type="scientific">Microbacterium dauci</name>
    <dbReference type="NCBI Taxonomy" id="3048008"/>
    <lineage>
        <taxon>Bacteria</taxon>
        <taxon>Bacillati</taxon>
        <taxon>Actinomycetota</taxon>
        <taxon>Actinomycetes</taxon>
        <taxon>Micrococcales</taxon>
        <taxon>Microbacteriaceae</taxon>
        <taxon>Microbacterium</taxon>
    </lineage>
</organism>
<evidence type="ECO:0000256" key="2">
    <source>
        <dbReference type="ARBA" id="ARBA00023125"/>
    </source>
</evidence>
<dbReference type="RefSeq" id="WP_283716775.1">
    <property type="nucleotide sequence ID" value="NZ_JASJND010000007.1"/>
</dbReference>
<dbReference type="PANTHER" id="PTHR46796:SF13">
    <property type="entry name" value="HTH-TYPE TRANSCRIPTIONAL ACTIVATOR RHAS"/>
    <property type="match status" value="1"/>
</dbReference>
<sequence length="341" mass="37745">MSDAFNSQHAHLPAAPLFAVESTHTLPSNRVVFADARIMHVMEGTVEVETTDGTHRLAPGTSLAIGGNRWCLTRPRPQVRMWTVYADEGFLRAQMTWLLPDRSRVRRGIHPHDWDGGPVLLAPGISRLRLLEPLWRQMSALRNDARGPEVAAARAVELFGRWVGIVVPSFLSPEVRDSLRVPEEATPSAIRGRLTNTATLGNLGRAVCLLKDRMHEPWTVAALAESVALSRAHLTRLFTFHIGVAPIRFLTEVRLTEFVRLIEETELSVAQAAQKVGWSDPRIASAWFSRRFGLTPSNYRLTPHFTGGQISRIGRVDQAVTTPGNDEALVKVASHQGFLSG</sequence>
<reference evidence="5 6" key="1">
    <citation type="submission" date="2023-05" db="EMBL/GenBank/DDBJ databases">
        <title>Microbacterium dauci sp.nov., Isolated from Carrot Rhizosphere Soil.</title>
        <authorList>
            <person name="Xiao Z."/>
            <person name="Zheng J."/>
        </authorList>
    </citation>
    <scope>NUCLEOTIDE SEQUENCE [LARGE SCALE GENOMIC DNA]</scope>
    <source>
        <strain evidence="5 6">LX3-4</strain>
    </source>
</reference>
<dbReference type="EMBL" id="JASJND010000007">
    <property type="protein sequence ID" value="MDJ1115088.1"/>
    <property type="molecule type" value="Genomic_DNA"/>
</dbReference>
<dbReference type="InterPro" id="IPR050204">
    <property type="entry name" value="AraC_XylS_family_regulators"/>
</dbReference>
<dbReference type="InterPro" id="IPR018060">
    <property type="entry name" value="HTH_AraC"/>
</dbReference>
<name>A0ABT6ZG09_9MICO</name>
<dbReference type="Pfam" id="PF12833">
    <property type="entry name" value="HTH_18"/>
    <property type="match status" value="1"/>
</dbReference>
<evidence type="ECO:0000256" key="3">
    <source>
        <dbReference type="ARBA" id="ARBA00023163"/>
    </source>
</evidence>
<evidence type="ECO:0000256" key="1">
    <source>
        <dbReference type="ARBA" id="ARBA00023015"/>
    </source>
</evidence>
<feature type="domain" description="HTH araC/xylS-type" evidence="4">
    <location>
        <begin position="204"/>
        <end position="302"/>
    </location>
</feature>
<gene>
    <name evidence="5" type="ORF">QNI14_11570</name>
</gene>
<dbReference type="SUPFAM" id="SSF46689">
    <property type="entry name" value="Homeodomain-like"/>
    <property type="match status" value="2"/>
</dbReference>
<keyword evidence="2" id="KW-0238">DNA-binding</keyword>
<protein>
    <submittedName>
        <fullName evidence="5">AraC family transcriptional regulator</fullName>
    </submittedName>
</protein>
<dbReference type="PROSITE" id="PS01124">
    <property type="entry name" value="HTH_ARAC_FAMILY_2"/>
    <property type="match status" value="1"/>
</dbReference>
<evidence type="ECO:0000259" key="4">
    <source>
        <dbReference type="PROSITE" id="PS01124"/>
    </source>
</evidence>